<proteinExistence type="predicted"/>
<evidence type="ECO:0000313" key="2">
    <source>
        <dbReference type="Proteomes" id="UP000321720"/>
    </source>
</evidence>
<dbReference type="RefSeq" id="WP_146843529.1">
    <property type="nucleotide sequence ID" value="NZ_BJWG01000012.1"/>
</dbReference>
<keyword evidence="2" id="KW-1185">Reference proteome</keyword>
<sequence>MPPSASARTAAHTPAHPGAPFVVVTPLGRAAVTSDELCHVCRRARITPAGALACELCLAVDAALGARFRTDLFTPLDTRGTDDVLYHRLWGDGDESRHARLVAEHRAGLEAMRALAEAEGLRYLVVTSPHAPRHTSFVDWPRWRRRFPPSLDASVRAYRTYLTLVHAWALEVEPRLLEPGWLEHVVRVTPWRCD</sequence>
<evidence type="ECO:0000313" key="1">
    <source>
        <dbReference type="EMBL" id="GEL95895.1"/>
    </source>
</evidence>
<dbReference type="Proteomes" id="UP000321720">
    <property type="component" value="Unassembled WGS sequence"/>
</dbReference>
<dbReference type="EMBL" id="BJWG01000012">
    <property type="protein sequence ID" value="GEL95895.1"/>
    <property type="molecule type" value="Genomic_DNA"/>
</dbReference>
<dbReference type="AlphaFoldDB" id="A0A511JD43"/>
<comment type="caution">
    <text evidence="1">The sequence shown here is derived from an EMBL/GenBank/DDBJ whole genome shotgun (WGS) entry which is preliminary data.</text>
</comment>
<gene>
    <name evidence="1" type="ORF">CCO02nite_25530</name>
</gene>
<accession>A0A511JD43</accession>
<reference evidence="1 2" key="1">
    <citation type="submission" date="2019-07" db="EMBL/GenBank/DDBJ databases">
        <title>Whole genome shotgun sequence of Cellulomonas composti NBRC 100758.</title>
        <authorList>
            <person name="Hosoyama A."/>
            <person name="Uohara A."/>
            <person name="Ohji S."/>
            <person name="Ichikawa N."/>
        </authorList>
    </citation>
    <scope>NUCLEOTIDE SEQUENCE [LARGE SCALE GENOMIC DNA]</scope>
    <source>
        <strain evidence="1 2">NBRC 100758</strain>
    </source>
</reference>
<name>A0A511JD43_9CELL</name>
<protein>
    <submittedName>
        <fullName evidence="1">Uncharacterized protein</fullName>
    </submittedName>
</protein>
<organism evidence="1 2">
    <name type="scientific">Cellulomonas composti</name>
    <dbReference type="NCBI Taxonomy" id="266130"/>
    <lineage>
        <taxon>Bacteria</taxon>
        <taxon>Bacillati</taxon>
        <taxon>Actinomycetota</taxon>
        <taxon>Actinomycetes</taxon>
        <taxon>Micrococcales</taxon>
        <taxon>Cellulomonadaceae</taxon>
        <taxon>Cellulomonas</taxon>
    </lineage>
</organism>